<dbReference type="AlphaFoldDB" id="A1HMR5"/>
<name>A1HMR5_9FIRM</name>
<reference evidence="2 3" key="1">
    <citation type="submission" date="2007-01" db="EMBL/GenBank/DDBJ databases">
        <title>Annotation of the draft genome assembly of Thermosinus carboxydivorans Nor1.</title>
        <authorList>
            <consortium name="US DOE Joint Genome Institute (JGI-ORNL)"/>
            <person name="Larimer F."/>
            <person name="Land M."/>
            <person name="Hauser L."/>
        </authorList>
    </citation>
    <scope>NUCLEOTIDE SEQUENCE [LARGE SCALE GENOMIC DNA]</scope>
    <source>
        <strain evidence="2 3">Nor1</strain>
    </source>
</reference>
<dbReference type="InterPro" id="IPR021328">
    <property type="entry name" value="CotB-like"/>
</dbReference>
<comment type="caution">
    <text evidence="2">The sequence shown here is derived from an EMBL/GenBank/DDBJ whole genome shotgun (WGS) entry which is preliminary data.</text>
</comment>
<dbReference type="RefSeq" id="WP_007288324.1">
    <property type="nucleotide sequence ID" value="NZ_AAWL01000002.1"/>
</dbReference>
<reference evidence="2 3" key="2">
    <citation type="submission" date="2007-01" db="EMBL/GenBank/DDBJ databases">
        <title>Sequencing of the draft genome and assembly of Thermosinus carboxydivorans Nor1.</title>
        <authorList>
            <consortium name="US DOE Joint Genome Institute (JGI-PGF)"/>
            <person name="Copeland A."/>
            <person name="Lucas S."/>
            <person name="Lapidus A."/>
            <person name="Barry K."/>
            <person name="Glavina del Rio T."/>
            <person name="Dalin E."/>
            <person name="Tice H."/>
            <person name="Bruce D."/>
            <person name="Pitluck S."/>
            <person name="Richardson P."/>
        </authorList>
    </citation>
    <scope>NUCLEOTIDE SEQUENCE [LARGE SCALE GENOMIC DNA]</scope>
    <source>
        <strain evidence="2 3">Nor1</strain>
    </source>
</reference>
<sequence length="409" mass="47057">MSRPPVATGAPGLLPNAEELCFWLGLLQEHALFIKLGLPCDKTDLIREADYFYDELGKLKARVGKVGDKKFAALLDDAAYLIAQFHHYKHHLVHLAVSCRIVPNLPPLMLEHMAREAEYVLRLLAKMKDGKPALEQMAKTREMLLWIRIMADHTYFIRGRLDPSERIMMGTVEEFSQEFDELYLQARDFAGLYHHHHHHHHAHGNKGAHAYRHDHGIMPAYGRFIKDVRAATVRLRDFKKAVHRLIEECKLVSIIPALLADHVRREADHFLMILAMMDKGMMEKGGMECPPDEEEAVFCQEDGMTGEDSFGPSAAEYDEKMLCDMWDEEEEMVAEDEEECFEEEMPPAKPPKFALPSQKFMEMAPPREEPKPKPEPEFAPEPESEPPTQVKSAKYKWNNWPRPLGKVKE</sequence>
<evidence type="ECO:0008006" key="4">
    <source>
        <dbReference type="Google" id="ProtNLM"/>
    </source>
</evidence>
<organism evidence="2 3">
    <name type="scientific">Thermosinus carboxydivorans Nor1</name>
    <dbReference type="NCBI Taxonomy" id="401526"/>
    <lineage>
        <taxon>Bacteria</taxon>
        <taxon>Bacillati</taxon>
        <taxon>Bacillota</taxon>
        <taxon>Negativicutes</taxon>
        <taxon>Selenomonadales</taxon>
        <taxon>Sporomusaceae</taxon>
        <taxon>Thermosinus</taxon>
    </lineage>
</organism>
<dbReference type="Pfam" id="PF11155">
    <property type="entry name" value="DUF2935"/>
    <property type="match status" value="2"/>
</dbReference>
<protein>
    <recommendedName>
        <fullName evidence="4">DUF2935 domain-containing protein</fullName>
    </recommendedName>
</protein>
<feature type="region of interest" description="Disordered" evidence="1">
    <location>
        <begin position="339"/>
        <end position="409"/>
    </location>
</feature>
<dbReference type="EMBL" id="AAWL01000002">
    <property type="protein sequence ID" value="EAX48552.1"/>
    <property type="molecule type" value="Genomic_DNA"/>
</dbReference>
<dbReference type="Gene3D" id="1.20.1260.120">
    <property type="entry name" value="Protein of unknown function DUF2935"/>
    <property type="match status" value="1"/>
</dbReference>
<dbReference type="eggNOG" id="ENOG502Z7YK">
    <property type="taxonomic scope" value="Bacteria"/>
</dbReference>
<accession>A1HMR5</accession>
<evidence type="ECO:0000256" key="1">
    <source>
        <dbReference type="SAM" id="MobiDB-lite"/>
    </source>
</evidence>
<dbReference type="OrthoDB" id="1633927at2"/>
<keyword evidence="3" id="KW-1185">Reference proteome</keyword>
<evidence type="ECO:0000313" key="2">
    <source>
        <dbReference type="EMBL" id="EAX48552.1"/>
    </source>
</evidence>
<evidence type="ECO:0000313" key="3">
    <source>
        <dbReference type="Proteomes" id="UP000005139"/>
    </source>
</evidence>
<proteinExistence type="predicted"/>
<feature type="compositionally biased region" description="Basic and acidic residues" evidence="1">
    <location>
        <begin position="365"/>
        <end position="376"/>
    </location>
</feature>
<dbReference type="SUPFAM" id="SSF158430">
    <property type="entry name" value="Bacillus cereus metalloprotein-like"/>
    <property type="match status" value="2"/>
</dbReference>
<dbReference type="Proteomes" id="UP000005139">
    <property type="component" value="Unassembled WGS sequence"/>
</dbReference>
<gene>
    <name evidence="2" type="ORF">TcarDRAFT_2024</name>
</gene>